<keyword evidence="1" id="KW-0732">Signal</keyword>
<dbReference type="EMBL" id="KZ989628">
    <property type="protein sequence ID" value="RKP25757.1"/>
    <property type="molecule type" value="Genomic_DNA"/>
</dbReference>
<dbReference type="OrthoDB" id="10615581at2759"/>
<keyword evidence="3" id="KW-1185">Reference proteome</keyword>
<proteinExistence type="predicted"/>
<organism evidence="2 3">
    <name type="scientific">Syncephalis pseudoplumigaleata</name>
    <dbReference type="NCBI Taxonomy" id="1712513"/>
    <lineage>
        <taxon>Eukaryota</taxon>
        <taxon>Fungi</taxon>
        <taxon>Fungi incertae sedis</taxon>
        <taxon>Zoopagomycota</taxon>
        <taxon>Zoopagomycotina</taxon>
        <taxon>Zoopagomycetes</taxon>
        <taxon>Zoopagales</taxon>
        <taxon>Piptocephalidaceae</taxon>
        <taxon>Syncephalis</taxon>
    </lineage>
</organism>
<reference evidence="3" key="1">
    <citation type="journal article" date="2018" name="Nat. Microbiol.">
        <title>Leveraging single-cell genomics to expand the fungal tree of life.</title>
        <authorList>
            <person name="Ahrendt S.R."/>
            <person name="Quandt C.A."/>
            <person name="Ciobanu D."/>
            <person name="Clum A."/>
            <person name="Salamov A."/>
            <person name="Andreopoulos B."/>
            <person name="Cheng J.F."/>
            <person name="Woyke T."/>
            <person name="Pelin A."/>
            <person name="Henrissat B."/>
            <person name="Reynolds N.K."/>
            <person name="Benny G.L."/>
            <person name="Smith M.E."/>
            <person name="James T.Y."/>
            <person name="Grigoriev I.V."/>
        </authorList>
    </citation>
    <scope>NUCLEOTIDE SEQUENCE [LARGE SCALE GENOMIC DNA]</scope>
    <source>
        <strain evidence="3">Benny S71-1</strain>
    </source>
</reference>
<evidence type="ECO:0000313" key="2">
    <source>
        <dbReference type="EMBL" id="RKP25757.1"/>
    </source>
</evidence>
<evidence type="ECO:0000256" key="1">
    <source>
        <dbReference type="SAM" id="SignalP"/>
    </source>
</evidence>
<feature type="chain" id="PRO_5020509435" evidence="1">
    <location>
        <begin position="21"/>
        <end position="150"/>
    </location>
</feature>
<evidence type="ECO:0000313" key="3">
    <source>
        <dbReference type="Proteomes" id="UP000278143"/>
    </source>
</evidence>
<dbReference type="Proteomes" id="UP000278143">
    <property type="component" value="Unassembled WGS sequence"/>
</dbReference>
<sequence>MVRLLSILATALVVPAAVLAQTATAPPAVQAGPPVSAGKPANVTDGCGKTLAGFETSLKCLKPVESTSTSDLAARCSAPADGADGHYCKEEQINTALDAMESSCKAELSAGNKMVLSAYGTLSHYEKNRVMMCLKAPSGNGGFVARNKQA</sequence>
<protein>
    <submittedName>
        <fullName evidence="2">Uncharacterized protein</fullName>
    </submittedName>
</protein>
<feature type="signal peptide" evidence="1">
    <location>
        <begin position="1"/>
        <end position="20"/>
    </location>
</feature>
<dbReference type="AlphaFoldDB" id="A0A4P9YZZ5"/>
<accession>A0A4P9YZZ5</accession>
<gene>
    <name evidence="2" type="ORF">SYNPS1DRAFT_28518</name>
</gene>
<name>A0A4P9YZZ5_9FUNG</name>